<feature type="repeat" description="TPR" evidence="1">
    <location>
        <begin position="264"/>
        <end position="297"/>
    </location>
</feature>
<name>A0AA40SV53_9NOST</name>
<dbReference type="Gene3D" id="1.25.40.10">
    <property type="entry name" value="Tetratricopeptide repeat domain"/>
    <property type="match status" value="3"/>
</dbReference>
<accession>A0AA40SV53</accession>
<dbReference type="Proteomes" id="UP001165986">
    <property type="component" value="Unassembled WGS sequence"/>
</dbReference>
<dbReference type="SMART" id="SM00028">
    <property type="entry name" value="TPR"/>
    <property type="match status" value="6"/>
</dbReference>
<dbReference type="Pfam" id="PF12770">
    <property type="entry name" value="CHAT"/>
    <property type="match status" value="1"/>
</dbReference>
<keyword evidence="1" id="KW-0802">TPR repeat</keyword>
<dbReference type="InterPro" id="IPR024983">
    <property type="entry name" value="CHAT_dom"/>
</dbReference>
<dbReference type="PANTHER" id="PTHR10098:SF112">
    <property type="entry name" value="SLR0380 PROTEIN"/>
    <property type="match status" value="1"/>
</dbReference>
<dbReference type="PROSITE" id="PS50005">
    <property type="entry name" value="TPR"/>
    <property type="match status" value="1"/>
</dbReference>
<dbReference type="SUPFAM" id="SSF48452">
    <property type="entry name" value="TPR-like"/>
    <property type="match status" value="2"/>
</dbReference>
<dbReference type="PANTHER" id="PTHR10098">
    <property type="entry name" value="RAPSYN-RELATED"/>
    <property type="match status" value="1"/>
</dbReference>
<gene>
    <name evidence="3" type="ORF">FNW02_06545</name>
</gene>
<comment type="caution">
    <text evidence="3">The sequence shown here is derived from an EMBL/GenBank/DDBJ whole genome shotgun (WGS) entry which is preliminary data.</text>
</comment>
<reference evidence="3" key="1">
    <citation type="submission" date="2019-07" db="EMBL/GenBank/DDBJ databases">
        <title>Toxilogical consequences of a new and cryptic species of cyanobacteria (Komarekiella delphini-convector) recovered from the epidermis of a bottlenose dolphin and 1500 ft. in the air.</title>
        <authorList>
            <person name="Brown A.O."/>
            <person name="Dvorak P."/>
            <person name="Villanueva C.D."/>
            <person name="Foss A.J."/>
            <person name="Garvey A.D."/>
            <person name="Gibson Q.A."/>
            <person name="Johansen J.R."/>
            <person name="Casamatta D.A."/>
        </authorList>
    </citation>
    <scope>NUCLEOTIDE SEQUENCE</scope>
    <source>
        <strain evidence="3">SJRDD-AB1</strain>
    </source>
</reference>
<sequence>MAKLRWRKFLQQWAIRVNVGLALLTFFLVTVGVPAGAIDRVASGGGNLSVASIVQSAAVSSPLAQGEILYQTGQFSEAVTTWQQAVQNAQKRDEPLNQALGYSYLSLAYQKLGDWEQAKRAIAQSLQLLEPQTSLKETGTGILAQVLNTQGSIQLAMGQPEAALETWQQAEKTYAQAKDNAGILGSQINQAQALQTLGLYRRAQMLLEQVNTRLQTQSNSALKVLGLKSLGTVLQVTGNLHQSEKVLKQSLAIAQQLNPPLDTSEILFNLGNTSRALQNTQAALRLYQQAISTAPTAIAQLKAQLNQLSLLIEIKQWQEVQVLVTQIQPKLANLPPSRSSIYAQVNFAASLMKIAAGQKSSENTHILSSPIFTPGAIAPLLATTVQQARTLQDPRAESYALGQLGGLYEQTQQWDTAQQLSQQALMLAQTTNASDIAYRWQWQLGRIIKQKGFKENQKTDAISAYIEAVKTLQSIRRDLLATNPEMQFSLQEAVEPIYRELVELLVQPDASPENLLQAREVIEDLHLAQLENFFRSACLDAVQQIDFIDDQAAVIYPILLNNRLEVILSVPGQALRHYWTNVPLRQVEALVENLHQKLVLPYTSKKEIQPLSQQVYNWVIQPAETILANSGVKTLVFVLDGALNNIPMSALYDGKQYLIEKYNVALTPGLRLFEPKSLAQIPLKALTAGLTESRYNFEPLEFVKLELAQIESQIPSEVLLNQKFTSKTFASKLKSSPFPVVHIATHGQFSSQSENTFILAWDQTITVNQLDSLLQAREESSFDTLELLVLSACETAAGDKRAALGLAGVAVRAGARSTLASLWLVDDESTALLMGQFYQGLKTGLTKAEALRHAQLTLLQGSYNHPRFWSAFVLLGNWL</sequence>
<proteinExistence type="predicted"/>
<keyword evidence="4" id="KW-1185">Reference proteome</keyword>
<dbReference type="RefSeq" id="WP_191756757.1">
    <property type="nucleotide sequence ID" value="NZ_VJXY01000005.1"/>
</dbReference>
<organism evidence="3 4">
    <name type="scientific">Komarekiella delphini-convector SJRDD-AB1</name>
    <dbReference type="NCBI Taxonomy" id="2593771"/>
    <lineage>
        <taxon>Bacteria</taxon>
        <taxon>Bacillati</taxon>
        <taxon>Cyanobacteriota</taxon>
        <taxon>Cyanophyceae</taxon>
        <taxon>Nostocales</taxon>
        <taxon>Nostocaceae</taxon>
        <taxon>Komarekiella</taxon>
        <taxon>Komarekiella delphini-convector</taxon>
    </lineage>
</organism>
<dbReference type="InterPro" id="IPR011990">
    <property type="entry name" value="TPR-like_helical_dom_sf"/>
</dbReference>
<evidence type="ECO:0000259" key="2">
    <source>
        <dbReference type="Pfam" id="PF12770"/>
    </source>
</evidence>
<dbReference type="AlphaFoldDB" id="A0AA40SV53"/>
<evidence type="ECO:0000256" key="1">
    <source>
        <dbReference type="PROSITE-ProRule" id="PRU00339"/>
    </source>
</evidence>
<dbReference type="EMBL" id="VJXY01000005">
    <property type="protein sequence ID" value="MBD6615505.1"/>
    <property type="molecule type" value="Genomic_DNA"/>
</dbReference>
<evidence type="ECO:0000313" key="4">
    <source>
        <dbReference type="Proteomes" id="UP001165986"/>
    </source>
</evidence>
<dbReference type="InterPro" id="IPR019734">
    <property type="entry name" value="TPR_rpt"/>
</dbReference>
<protein>
    <submittedName>
        <fullName evidence="3">CHAT domain-containing protein</fullName>
    </submittedName>
</protein>
<feature type="domain" description="CHAT" evidence="2">
    <location>
        <begin position="609"/>
        <end position="877"/>
    </location>
</feature>
<evidence type="ECO:0000313" key="3">
    <source>
        <dbReference type="EMBL" id="MBD6615505.1"/>
    </source>
</evidence>
<dbReference type="Pfam" id="PF13424">
    <property type="entry name" value="TPR_12"/>
    <property type="match status" value="1"/>
</dbReference>